<dbReference type="InterPro" id="IPR047150">
    <property type="entry name" value="SGT"/>
</dbReference>
<keyword evidence="6" id="KW-1185">Reference proteome</keyword>
<evidence type="ECO:0000256" key="2">
    <source>
        <dbReference type="ARBA" id="ARBA00022803"/>
    </source>
</evidence>
<feature type="region of interest" description="Disordered" evidence="4">
    <location>
        <begin position="1"/>
        <end position="25"/>
    </location>
</feature>
<dbReference type="FunFam" id="1.25.40.10:FF:000330">
    <property type="entry name" value="Tetratricopeptide repeat (TPR)-like superfamily protein"/>
    <property type="match status" value="1"/>
</dbReference>
<dbReference type="AlphaFoldDB" id="A0A9Q0G153"/>
<dbReference type="InterPro" id="IPR019734">
    <property type="entry name" value="TPR_rpt"/>
</dbReference>
<dbReference type="PANTHER" id="PTHR45831">
    <property type="entry name" value="LD24721P"/>
    <property type="match status" value="1"/>
</dbReference>
<dbReference type="GO" id="GO:0006620">
    <property type="term" value="P:post-translational protein targeting to endoplasmic reticulum membrane"/>
    <property type="evidence" value="ECO:0007669"/>
    <property type="project" value="TreeGrafter"/>
</dbReference>
<feature type="repeat" description="TPR" evidence="3">
    <location>
        <begin position="215"/>
        <end position="248"/>
    </location>
</feature>
<dbReference type="Proteomes" id="UP001141552">
    <property type="component" value="Unassembled WGS sequence"/>
</dbReference>
<dbReference type="Pfam" id="PF07719">
    <property type="entry name" value="TPR_2"/>
    <property type="match status" value="1"/>
</dbReference>
<dbReference type="Gene3D" id="1.25.40.10">
    <property type="entry name" value="Tetratricopeptide repeat domain"/>
    <property type="match status" value="1"/>
</dbReference>
<proteinExistence type="predicted"/>
<evidence type="ECO:0000313" key="6">
    <source>
        <dbReference type="Proteomes" id="UP001141552"/>
    </source>
</evidence>
<sequence>MEAAAEGNGNGNGNPPNNRPRTDSPVSRRIVGAFLDFLDSVEAAPGVDLEALQVARECLSAVFNLDDLHNQSQQQLPPPPPGLLVTLFRSLDAAANEHPNSHTPPTTPPNCNPEPPCTMGVSRDELFGQFFAALENINFFRTKPDGTDDPALLDKATLLFHQALNEMENTGCQSFNLNTLAETLKAQGNRAMQSKLYSDAIELYSCAISLSEDNAVYYCNRAAAYTQIQKHAEAIRDCLKSIEIDPKYSKAYSRLGLVYYAQGHYKDAIDKGFKKALELDPNNEAVKENIQVAERKLKEEQQWKESYQHSNPSSHDNQEFNQSKGPASHGVPPPFSSMFEANGNPADFTNMLLNMAANSGLGEHLQEGQGEDRNSRGSAGPEINIGGNIPEELRGAFRSMMDMFSGVAPQGNAQDNATGRPSTS</sequence>
<keyword evidence="2 3" id="KW-0802">TPR repeat</keyword>
<dbReference type="PROSITE" id="PS50005">
    <property type="entry name" value="TPR"/>
    <property type="match status" value="2"/>
</dbReference>
<evidence type="ECO:0000256" key="3">
    <source>
        <dbReference type="PROSITE-ProRule" id="PRU00339"/>
    </source>
</evidence>
<gene>
    <name evidence="5" type="ORF">Tsubulata_039995</name>
</gene>
<dbReference type="InterPro" id="IPR011990">
    <property type="entry name" value="TPR-like_helical_dom_sf"/>
</dbReference>
<evidence type="ECO:0000313" key="5">
    <source>
        <dbReference type="EMBL" id="KAJ4840380.1"/>
    </source>
</evidence>
<evidence type="ECO:0000256" key="4">
    <source>
        <dbReference type="SAM" id="MobiDB-lite"/>
    </source>
</evidence>
<dbReference type="InterPro" id="IPR013105">
    <property type="entry name" value="TPR_2"/>
</dbReference>
<dbReference type="GO" id="GO:0072380">
    <property type="term" value="C:TRC complex"/>
    <property type="evidence" value="ECO:0007669"/>
    <property type="project" value="TreeGrafter"/>
</dbReference>
<dbReference type="SUPFAM" id="SSF48452">
    <property type="entry name" value="TPR-like"/>
    <property type="match status" value="1"/>
</dbReference>
<name>A0A9Q0G153_9ROSI</name>
<organism evidence="5 6">
    <name type="scientific">Turnera subulata</name>
    <dbReference type="NCBI Taxonomy" id="218843"/>
    <lineage>
        <taxon>Eukaryota</taxon>
        <taxon>Viridiplantae</taxon>
        <taxon>Streptophyta</taxon>
        <taxon>Embryophyta</taxon>
        <taxon>Tracheophyta</taxon>
        <taxon>Spermatophyta</taxon>
        <taxon>Magnoliopsida</taxon>
        <taxon>eudicotyledons</taxon>
        <taxon>Gunneridae</taxon>
        <taxon>Pentapetalae</taxon>
        <taxon>rosids</taxon>
        <taxon>fabids</taxon>
        <taxon>Malpighiales</taxon>
        <taxon>Passifloraceae</taxon>
        <taxon>Turnera</taxon>
    </lineage>
</organism>
<comment type="caution">
    <text evidence="5">The sequence shown here is derived from an EMBL/GenBank/DDBJ whole genome shotgun (WGS) entry which is preliminary data.</text>
</comment>
<feature type="region of interest" description="Disordered" evidence="4">
    <location>
        <begin position="95"/>
        <end position="115"/>
    </location>
</feature>
<accession>A0A9Q0G153</accession>
<dbReference type="PANTHER" id="PTHR45831:SF2">
    <property type="entry name" value="LD24721P"/>
    <property type="match status" value="1"/>
</dbReference>
<keyword evidence="1" id="KW-0677">Repeat</keyword>
<protein>
    <recommendedName>
        <fullName evidence="7">SGTA homodimerisation domain-containing protein</fullName>
    </recommendedName>
</protein>
<dbReference type="OrthoDB" id="2423701at2759"/>
<feature type="region of interest" description="Disordered" evidence="4">
    <location>
        <begin position="300"/>
        <end position="340"/>
    </location>
</feature>
<feature type="region of interest" description="Disordered" evidence="4">
    <location>
        <begin position="364"/>
        <end position="388"/>
    </location>
</feature>
<dbReference type="GO" id="GO:0016020">
    <property type="term" value="C:membrane"/>
    <property type="evidence" value="ECO:0007669"/>
    <property type="project" value="TreeGrafter"/>
</dbReference>
<dbReference type="GO" id="GO:0060090">
    <property type="term" value="F:molecular adaptor activity"/>
    <property type="evidence" value="ECO:0007669"/>
    <property type="project" value="TreeGrafter"/>
</dbReference>
<feature type="compositionally biased region" description="Basic and acidic residues" evidence="4">
    <location>
        <begin position="364"/>
        <end position="375"/>
    </location>
</feature>
<evidence type="ECO:0008006" key="7">
    <source>
        <dbReference type="Google" id="ProtNLM"/>
    </source>
</evidence>
<feature type="compositionally biased region" description="Polar residues" evidence="4">
    <location>
        <begin position="308"/>
        <end position="325"/>
    </location>
</feature>
<feature type="compositionally biased region" description="Pro residues" evidence="4">
    <location>
        <begin position="105"/>
        <end position="115"/>
    </location>
</feature>
<dbReference type="SMART" id="SM00028">
    <property type="entry name" value="TPR"/>
    <property type="match status" value="3"/>
</dbReference>
<evidence type="ECO:0000256" key="1">
    <source>
        <dbReference type="ARBA" id="ARBA00022737"/>
    </source>
</evidence>
<reference evidence="5" key="2">
    <citation type="journal article" date="2023" name="Plants (Basel)">
        <title>Annotation of the Turnera subulata (Passifloraceae) Draft Genome Reveals the S-Locus Evolved after the Divergence of Turneroideae from Passifloroideae in a Stepwise Manner.</title>
        <authorList>
            <person name="Henning P.M."/>
            <person name="Roalson E.H."/>
            <person name="Mir W."/>
            <person name="McCubbin A.G."/>
            <person name="Shore J.S."/>
        </authorList>
    </citation>
    <scope>NUCLEOTIDE SEQUENCE</scope>
    <source>
        <strain evidence="5">F60SS</strain>
    </source>
</reference>
<dbReference type="EMBL" id="JAKUCV010003054">
    <property type="protein sequence ID" value="KAJ4840380.1"/>
    <property type="molecule type" value="Genomic_DNA"/>
</dbReference>
<feature type="repeat" description="TPR" evidence="3">
    <location>
        <begin position="249"/>
        <end position="283"/>
    </location>
</feature>
<reference evidence="5" key="1">
    <citation type="submission" date="2022-02" db="EMBL/GenBank/DDBJ databases">
        <authorList>
            <person name="Henning P.M."/>
            <person name="McCubbin A.G."/>
            <person name="Shore J.S."/>
        </authorList>
    </citation>
    <scope>NUCLEOTIDE SEQUENCE</scope>
    <source>
        <strain evidence="5">F60SS</strain>
        <tissue evidence="5">Leaves</tissue>
    </source>
</reference>
<dbReference type="Pfam" id="PF00515">
    <property type="entry name" value="TPR_1"/>
    <property type="match status" value="1"/>
</dbReference>